<protein>
    <submittedName>
        <fullName evidence="2">Uncharacterized protein</fullName>
    </submittedName>
</protein>
<accession>H2KRM6</accession>
<evidence type="ECO:0000313" key="3">
    <source>
        <dbReference type="Proteomes" id="UP000008909"/>
    </source>
</evidence>
<gene>
    <name evidence="2" type="ORF">CLF_106708</name>
</gene>
<evidence type="ECO:0000313" key="2">
    <source>
        <dbReference type="EMBL" id="GAA32745.2"/>
    </source>
</evidence>
<name>H2KRM6_CLOSI</name>
<organism evidence="2 3">
    <name type="scientific">Clonorchis sinensis</name>
    <name type="common">Chinese liver fluke</name>
    <dbReference type="NCBI Taxonomy" id="79923"/>
    <lineage>
        <taxon>Eukaryota</taxon>
        <taxon>Metazoa</taxon>
        <taxon>Spiralia</taxon>
        <taxon>Lophotrochozoa</taxon>
        <taxon>Platyhelminthes</taxon>
        <taxon>Trematoda</taxon>
        <taxon>Digenea</taxon>
        <taxon>Opisthorchiida</taxon>
        <taxon>Opisthorchiata</taxon>
        <taxon>Opisthorchiidae</taxon>
        <taxon>Clonorchis</taxon>
    </lineage>
</organism>
<dbReference type="EMBL" id="DF143193">
    <property type="protein sequence ID" value="GAA32745.2"/>
    <property type="molecule type" value="Genomic_DNA"/>
</dbReference>
<reference key="2">
    <citation type="submission" date="2011-10" db="EMBL/GenBank/DDBJ databases">
        <title>The genome and transcriptome sequence of Clonorchis sinensis provide insights into the carcinogenic liver fluke.</title>
        <authorList>
            <person name="Wang X."/>
            <person name="Huang Y."/>
            <person name="Chen W."/>
            <person name="Liu H."/>
            <person name="Guo L."/>
            <person name="Chen Y."/>
            <person name="Luo F."/>
            <person name="Zhou W."/>
            <person name="Sun J."/>
            <person name="Mao Q."/>
            <person name="Liang P."/>
            <person name="Zhou C."/>
            <person name="Tian Y."/>
            <person name="Men J."/>
            <person name="Lv X."/>
            <person name="Huang L."/>
            <person name="Zhou J."/>
            <person name="Hu Y."/>
            <person name="Li R."/>
            <person name="Zhang F."/>
            <person name="Lei H."/>
            <person name="Li X."/>
            <person name="Hu X."/>
            <person name="Liang C."/>
            <person name="Xu J."/>
            <person name="Wu Z."/>
            <person name="Yu X."/>
        </authorList>
    </citation>
    <scope>NUCLEOTIDE SEQUENCE</scope>
    <source>
        <strain>Henan</strain>
    </source>
</reference>
<evidence type="ECO:0000256" key="1">
    <source>
        <dbReference type="SAM" id="MobiDB-lite"/>
    </source>
</evidence>
<proteinExistence type="predicted"/>
<reference evidence="2" key="1">
    <citation type="journal article" date="2011" name="Genome Biol.">
        <title>The draft genome of the carcinogenic human liver fluke Clonorchis sinensis.</title>
        <authorList>
            <person name="Wang X."/>
            <person name="Chen W."/>
            <person name="Huang Y."/>
            <person name="Sun J."/>
            <person name="Men J."/>
            <person name="Liu H."/>
            <person name="Luo F."/>
            <person name="Guo L."/>
            <person name="Lv X."/>
            <person name="Deng C."/>
            <person name="Zhou C."/>
            <person name="Fan Y."/>
            <person name="Li X."/>
            <person name="Huang L."/>
            <person name="Hu Y."/>
            <person name="Liang C."/>
            <person name="Hu X."/>
            <person name="Xu J."/>
            <person name="Yu X."/>
        </authorList>
    </citation>
    <scope>NUCLEOTIDE SEQUENCE [LARGE SCALE GENOMIC DNA]</scope>
    <source>
        <strain evidence="2">Henan</strain>
    </source>
</reference>
<dbReference type="AlphaFoldDB" id="H2KRM6"/>
<sequence>MECYFWHEAYEHRVHCMATYNDNGFLKHYTGVNNEVALNSSILNNPVCCTSEPKKTITSGPIMPPRATMEPVFVTNNFAPDSDSNCGRTTNPHRLKSPFNQIDGECSTCTKSTEHVHPQRIAMNLFESDVTFSGRRIRPDLDTRRSCYRRRLEAYGERLKSVRMKSAAVLTRLIAMKLRTSSLSGTHSSVLPKAITRILAEDETESSSDDESSAPSVPRLEDHWICTRAVVNSHWHWLITEIKRSEQNLRNLRHLKASFRAWKNGLPLNLPMDTSTEATCSRVTPFVRDSSRRHCYHDLTSAKCSRLVSELSPLSTDLHLRCSCIPGYIGPCIICCAQAHTSPPSTIAEAESIDLLTRARPLSGHIHPKLSIPGDIQLSLRLESRLAATSSTTFREHKTATRSVTQADKPVCLRRFVPDVNNKITHRVERRSTMNSEISARTTHLNKLLPHGSIADRQLPLGRFRSKLNVHREFRQLPHRPSSKSSNGPSALRRANRQHVAKLVSSQLPESVVSVLGKSLYLHPVMKPAYVTANPLYVLLLTNRNLKPDIASMSHNRLRICYVDYINRCALFHHYISEANAPGFDTRSSKVCDCLLLFIHEQDWKFVT</sequence>
<feature type="region of interest" description="Disordered" evidence="1">
    <location>
        <begin position="472"/>
        <end position="496"/>
    </location>
</feature>
<dbReference type="Proteomes" id="UP000008909">
    <property type="component" value="Unassembled WGS sequence"/>
</dbReference>
<keyword evidence="3" id="KW-1185">Reference proteome</keyword>